<dbReference type="AlphaFoldDB" id="A0A914WEK3"/>
<reference evidence="3" key="1">
    <citation type="submission" date="2022-11" db="UniProtKB">
        <authorList>
            <consortium name="WormBaseParasite"/>
        </authorList>
    </citation>
    <scope>IDENTIFICATION</scope>
</reference>
<evidence type="ECO:0000256" key="1">
    <source>
        <dbReference type="SAM" id="MobiDB-lite"/>
    </source>
</evidence>
<dbReference type="WBParaSite" id="PSAMB.scaffold3908size16452.g22903.t1">
    <property type="protein sequence ID" value="PSAMB.scaffold3908size16452.g22903.t1"/>
    <property type="gene ID" value="PSAMB.scaffold3908size16452.g22903"/>
</dbReference>
<evidence type="ECO:0000313" key="3">
    <source>
        <dbReference type="WBParaSite" id="PSAMB.scaffold3908size16452.g22903.t1"/>
    </source>
</evidence>
<proteinExistence type="predicted"/>
<feature type="region of interest" description="Disordered" evidence="1">
    <location>
        <begin position="290"/>
        <end position="327"/>
    </location>
</feature>
<sequence>MGVRGDTQLPASGYSWDEGPQCYIWHSSRCSSQPTLPPCNIHTGTRLNLSLYENCDCKTGWNKDSYMSTVAPGESYKFKRLLGQIATDNQNCPEAVKLNFYVKTDTLLGAVTITIDHFATVDTIPVGYTPDLVNVNLYCVPKNATNKCGATVPLYRLFNLWYWDHTYATTPADVANCTARGYELECDGLPECYIWEVGAPNTCPTTPSATPPPCPCASATTTTTAMPCPCLQTNLPVTAAPTTTVGALVTTTSSVIVSTTSAAMTTSTEITTVSTTSAAITTSTEIATTSTTAAATTTSTETATTSTTAAATTTSTEMATTSTTSAATTTSIEMATTSTTAVATTTSTETATTSTSSIATTTSTEYVTLF</sequence>
<name>A0A914WEK3_9BILA</name>
<organism evidence="2 3">
    <name type="scientific">Plectus sambesii</name>
    <dbReference type="NCBI Taxonomy" id="2011161"/>
    <lineage>
        <taxon>Eukaryota</taxon>
        <taxon>Metazoa</taxon>
        <taxon>Ecdysozoa</taxon>
        <taxon>Nematoda</taxon>
        <taxon>Chromadorea</taxon>
        <taxon>Plectida</taxon>
        <taxon>Plectina</taxon>
        <taxon>Plectoidea</taxon>
        <taxon>Plectidae</taxon>
        <taxon>Plectus</taxon>
    </lineage>
</organism>
<keyword evidence="2" id="KW-1185">Reference proteome</keyword>
<protein>
    <submittedName>
        <fullName evidence="3">Uncharacterized protein</fullName>
    </submittedName>
</protein>
<accession>A0A914WEK3</accession>
<dbReference type="Proteomes" id="UP000887566">
    <property type="component" value="Unplaced"/>
</dbReference>
<evidence type="ECO:0000313" key="2">
    <source>
        <dbReference type="Proteomes" id="UP000887566"/>
    </source>
</evidence>